<dbReference type="InterPro" id="IPR006652">
    <property type="entry name" value="Kelch_1"/>
</dbReference>
<keyword evidence="2" id="KW-0677">Repeat</keyword>
<evidence type="ECO:0000256" key="2">
    <source>
        <dbReference type="ARBA" id="ARBA00022737"/>
    </source>
</evidence>
<evidence type="ECO:0000313" key="4">
    <source>
        <dbReference type="Proteomes" id="UP001161247"/>
    </source>
</evidence>
<evidence type="ECO:0000313" key="3">
    <source>
        <dbReference type="EMBL" id="CAI9112213.1"/>
    </source>
</evidence>
<protein>
    <submittedName>
        <fullName evidence="3">OLC1v1012628C1</fullName>
    </submittedName>
</protein>
<dbReference type="SUPFAM" id="SSF117281">
    <property type="entry name" value="Kelch motif"/>
    <property type="match status" value="1"/>
</dbReference>
<dbReference type="SMART" id="SM00612">
    <property type="entry name" value="Kelch"/>
    <property type="match status" value="1"/>
</dbReference>
<dbReference type="EMBL" id="OX459124">
    <property type="protein sequence ID" value="CAI9112213.1"/>
    <property type="molecule type" value="Genomic_DNA"/>
</dbReference>
<dbReference type="PANTHER" id="PTHR46122">
    <property type="entry name" value="GALACTOSE OXIDASE/KELCH REPEAT PROTEIN-RELATED"/>
    <property type="match status" value="1"/>
</dbReference>
<dbReference type="Gene3D" id="2.120.10.80">
    <property type="entry name" value="Kelch-type beta propeller"/>
    <property type="match status" value="1"/>
</dbReference>
<reference evidence="3" key="1">
    <citation type="submission" date="2023-03" db="EMBL/GenBank/DDBJ databases">
        <authorList>
            <person name="Julca I."/>
        </authorList>
    </citation>
    <scope>NUCLEOTIDE SEQUENCE</scope>
</reference>
<dbReference type="PANTHER" id="PTHR46122:SF9">
    <property type="entry name" value="F-BOX_KELCH-REPEAT PROTEIN"/>
    <property type="match status" value="1"/>
</dbReference>
<dbReference type="InterPro" id="IPR052439">
    <property type="entry name" value="F-box/Kelch-repeat"/>
</dbReference>
<organism evidence="3 4">
    <name type="scientific">Oldenlandia corymbosa var. corymbosa</name>
    <dbReference type="NCBI Taxonomy" id="529605"/>
    <lineage>
        <taxon>Eukaryota</taxon>
        <taxon>Viridiplantae</taxon>
        <taxon>Streptophyta</taxon>
        <taxon>Embryophyta</taxon>
        <taxon>Tracheophyta</taxon>
        <taxon>Spermatophyta</taxon>
        <taxon>Magnoliopsida</taxon>
        <taxon>eudicotyledons</taxon>
        <taxon>Gunneridae</taxon>
        <taxon>Pentapetalae</taxon>
        <taxon>asterids</taxon>
        <taxon>lamiids</taxon>
        <taxon>Gentianales</taxon>
        <taxon>Rubiaceae</taxon>
        <taxon>Rubioideae</taxon>
        <taxon>Spermacoceae</taxon>
        <taxon>Hedyotis-Oldenlandia complex</taxon>
        <taxon>Oldenlandia</taxon>
    </lineage>
</organism>
<dbReference type="AlphaFoldDB" id="A0AAV1DZW7"/>
<dbReference type="GO" id="GO:0005634">
    <property type="term" value="C:nucleus"/>
    <property type="evidence" value="ECO:0007669"/>
    <property type="project" value="TreeGrafter"/>
</dbReference>
<accession>A0AAV1DZW7</accession>
<name>A0AAV1DZW7_OLDCO</name>
<evidence type="ECO:0000256" key="1">
    <source>
        <dbReference type="ARBA" id="ARBA00022441"/>
    </source>
</evidence>
<dbReference type="InterPro" id="IPR015915">
    <property type="entry name" value="Kelch-typ_b-propeller"/>
</dbReference>
<keyword evidence="4" id="KW-1185">Reference proteome</keyword>
<gene>
    <name evidence="3" type="ORF">OLC1_LOCUS19450</name>
</gene>
<sequence length="258" mass="28353">MKDLLSAFDVTQTANRRRENIADKAKDMKDSGDSATNLLISDIGGDLSMECLARYAKVDYDSWVDGVTPNTPRCLFFSGSLSEIAIVTAGGDSKGKILGFAEMYDSNTGMWQPLPSLNTPRKLCSGVVMDKKLYASRRIGLEKKGVDGEVGNPKVLTSCKNELYAAYHEEMLLKKYNKSLNIWTTIGRLPENASSTNDWGSAFRGCGDLIIVIGGPQAMNYGFLDINAWEPKEGPPEWTLLSRKDSKSFVYNCAIMGC</sequence>
<dbReference type="Proteomes" id="UP001161247">
    <property type="component" value="Chromosome 7"/>
</dbReference>
<proteinExistence type="predicted"/>
<keyword evidence="1" id="KW-0880">Kelch repeat</keyword>